<dbReference type="STRING" id="349095.SAMN05660299_01579"/>
<feature type="transmembrane region" description="Helical" evidence="7">
    <location>
        <begin position="198"/>
        <end position="219"/>
    </location>
</feature>
<evidence type="ECO:0000259" key="8">
    <source>
        <dbReference type="PROSITE" id="PS50928"/>
    </source>
</evidence>
<comment type="subcellular location">
    <subcellularLocation>
        <location evidence="1 7">Cell membrane</location>
        <topology evidence="1 7">Multi-pass membrane protein</topology>
    </subcellularLocation>
</comment>
<dbReference type="Gene3D" id="1.10.3720.10">
    <property type="entry name" value="MetI-like"/>
    <property type="match status" value="2"/>
</dbReference>
<evidence type="ECO:0000256" key="7">
    <source>
        <dbReference type="RuleBase" id="RU363032"/>
    </source>
</evidence>
<dbReference type="PROSITE" id="PS50928">
    <property type="entry name" value="ABC_TM1"/>
    <property type="match status" value="2"/>
</dbReference>
<keyword evidence="6 7" id="KW-0472">Membrane</keyword>
<keyword evidence="10" id="KW-1185">Reference proteome</keyword>
<feature type="transmembrane region" description="Helical" evidence="7">
    <location>
        <begin position="109"/>
        <end position="136"/>
    </location>
</feature>
<feature type="transmembrane region" description="Helical" evidence="7">
    <location>
        <begin position="225"/>
        <end position="242"/>
    </location>
</feature>
<evidence type="ECO:0000256" key="3">
    <source>
        <dbReference type="ARBA" id="ARBA00022475"/>
    </source>
</evidence>
<feature type="domain" description="ABC transmembrane type-1" evidence="8">
    <location>
        <begin position="319"/>
        <end position="501"/>
    </location>
</feature>
<dbReference type="Proteomes" id="UP000199309">
    <property type="component" value="Unassembled WGS sequence"/>
</dbReference>
<feature type="domain" description="ABC transmembrane type-1" evidence="8">
    <location>
        <begin position="60"/>
        <end position="243"/>
    </location>
</feature>
<dbReference type="RefSeq" id="WP_176762910.1">
    <property type="nucleotide sequence ID" value="NZ_FNHQ01000014.1"/>
</dbReference>
<feature type="transmembrane region" description="Helical" evidence="7">
    <location>
        <begin position="483"/>
        <end position="501"/>
    </location>
</feature>
<feature type="transmembrane region" description="Helical" evidence="7">
    <location>
        <begin position="355"/>
        <end position="377"/>
    </location>
</feature>
<dbReference type="PANTHER" id="PTHR30043:SF1">
    <property type="entry name" value="ABC TRANSPORT SYSTEM PERMEASE PROTEIN P69"/>
    <property type="match status" value="1"/>
</dbReference>
<keyword evidence="2 7" id="KW-0813">Transport</keyword>
<organism evidence="9 10">
    <name type="scientific">Megasphaera paucivorans</name>
    <dbReference type="NCBI Taxonomy" id="349095"/>
    <lineage>
        <taxon>Bacteria</taxon>
        <taxon>Bacillati</taxon>
        <taxon>Bacillota</taxon>
        <taxon>Negativicutes</taxon>
        <taxon>Veillonellales</taxon>
        <taxon>Veillonellaceae</taxon>
        <taxon>Megasphaera</taxon>
    </lineage>
</organism>
<protein>
    <submittedName>
        <fullName evidence="9">Phosphonate transport system permease protein</fullName>
    </submittedName>
</protein>
<evidence type="ECO:0000313" key="9">
    <source>
        <dbReference type="EMBL" id="SDM81710.1"/>
    </source>
</evidence>
<evidence type="ECO:0000256" key="4">
    <source>
        <dbReference type="ARBA" id="ARBA00022692"/>
    </source>
</evidence>
<feature type="transmembrane region" description="Helical" evidence="7">
    <location>
        <begin position="170"/>
        <end position="191"/>
    </location>
</feature>
<keyword evidence="5 7" id="KW-1133">Transmembrane helix</keyword>
<dbReference type="Pfam" id="PF00528">
    <property type="entry name" value="BPD_transp_1"/>
    <property type="match status" value="2"/>
</dbReference>
<evidence type="ECO:0000256" key="1">
    <source>
        <dbReference type="ARBA" id="ARBA00004651"/>
    </source>
</evidence>
<feature type="transmembrane region" description="Helical" evidence="7">
    <location>
        <begin position="262"/>
        <end position="281"/>
    </location>
</feature>
<name>A0A1G9WB44_9FIRM</name>
<dbReference type="SUPFAM" id="SSF161098">
    <property type="entry name" value="MetI-like"/>
    <property type="match status" value="2"/>
</dbReference>
<keyword evidence="3" id="KW-1003">Cell membrane</keyword>
<feature type="transmembrane region" description="Helical" evidence="7">
    <location>
        <begin position="456"/>
        <end position="477"/>
    </location>
</feature>
<dbReference type="CDD" id="cd06261">
    <property type="entry name" value="TM_PBP2"/>
    <property type="match status" value="2"/>
</dbReference>
<comment type="similarity">
    <text evidence="7">Belongs to the binding-protein-dependent transport system permease family.</text>
</comment>
<accession>A0A1G9WB44</accession>
<dbReference type="InterPro" id="IPR035906">
    <property type="entry name" value="MetI-like_sf"/>
</dbReference>
<dbReference type="PANTHER" id="PTHR30043">
    <property type="entry name" value="PHOSPHONATES TRANSPORT SYSTEM PERMEASE PROTEIN"/>
    <property type="match status" value="1"/>
</dbReference>
<dbReference type="GO" id="GO:0005886">
    <property type="term" value="C:plasma membrane"/>
    <property type="evidence" value="ECO:0007669"/>
    <property type="project" value="UniProtKB-SubCell"/>
</dbReference>
<feature type="transmembrane region" description="Helical" evidence="7">
    <location>
        <begin position="66"/>
        <end position="88"/>
    </location>
</feature>
<gene>
    <name evidence="9" type="ORF">SAMN05660299_01579</name>
</gene>
<keyword evidence="4 7" id="KW-0812">Transmembrane</keyword>
<dbReference type="AlphaFoldDB" id="A0A1G9WB44"/>
<feature type="transmembrane region" description="Helical" evidence="7">
    <location>
        <begin position="317"/>
        <end position="343"/>
    </location>
</feature>
<reference evidence="9 10" key="1">
    <citation type="submission" date="2016-10" db="EMBL/GenBank/DDBJ databases">
        <authorList>
            <person name="de Groot N.N."/>
        </authorList>
    </citation>
    <scope>NUCLEOTIDE SEQUENCE [LARGE SCALE GENOMIC DNA]</scope>
    <source>
        <strain evidence="9 10">DSM 16981</strain>
    </source>
</reference>
<feature type="transmembrane region" description="Helical" evidence="7">
    <location>
        <begin position="383"/>
        <end position="400"/>
    </location>
</feature>
<dbReference type="GO" id="GO:0055085">
    <property type="term" value="P:transmembrane transport"/>
    <property type="evidence" value="ECO:0007669"/>
    <property type="project" value="InterPro"/>
</dbReference>
<evidence type="ECO:0000256" key="2">
    <source>
        <dbReference type="ARBA" id="ARBA00022448"/>
    </source>
</evidence>
<dbReference type="EMBL" id="FNHQ01000014">
    <property type="protein sequence ID" value="SDM81710.1"/>
    <property type="molecule type" value="Genomic_DNA"/>
</dbReference>
<evidence type="ECO:0000256" key="5">
    <source>
        <dbReference type="ARBA" id="ARBA00022989"/>
    </source>
</evidence>
<evidence type="ECO:0000256" key="6">
    <source>
        <dbReference type="ARBA" id="ARBA00023136"/>
    </source>
</evidence>
<evidence type="ECO:0000313" key="10">
    <source>
        <dbReference type="Proteomes" id="UP000199309"/>
    </source>
</evidence>
<dbReference type="InterPro" id="IPR000515">
    <property type="entry name" value="MetI-like"/>
</dbReference>
<proteinExistence type="inferred from homology"/>
<sequence length="512" mass="56032">MICKHKAAAAAFCIVLIVAAGQTVDFSAFLLIQRGSRFFDIFRAMLPPDTAYAAVVLQPLWATVQMSLAGTAIGAICGFIGAFVTNAYNNQHRWLRILLKGIIHCIRTIPVLILALICTFLLGLGTLAGTIGLALYTFAVMTRMGYEDIESMSFITAQTLEAAGCGRTRAFIRTILPAVLPGYMTNVLYILEANVRHAAILGYVGAGGIGILLNEQISWRQYSQVGMILLLLYVVVLSTEGISEWLRRVLRGARKLTLTERLAVWSSVVFFAGTSLLLLSFPHTDTSGFSAAHAIIEGMIHPDFGMLFSLEYDGVPYLLYETFCIAFLGTLAGMCMAAVFSFTANFRLFPCPAALFARLVLLFIRTVPVFVYGLMWIRVTGPGPFAGVLTLAVCSIGLLAKRFIIAIDDMDFRTYRAYTAMGVSFLGKVKYVMLPQIYPRYVSAVLYRFDINIRDAAVLGLVGAGGIGTPLMLAMMHYNWSEAGALLWGLMLLVTGVEIVSEQSRKKRGINT</sequence>